<organism evidence="1 2">
    <name type="scientific">Chitinophaga parva</name>
    <dbReference type="NCBI Taxonomy" id="2169414"/>
    <lineage>
        <taxon>Bacteria</taxon>
        <taxon>Pseudomonadati</taxon>
        <taxon>Bacteroidota</taxon>
        <taxon>Chitinophagia</taxon>
        <taxon>Chitinophagales</taxon>
        <taxon>Chitinophagaceae</taxon>
        <taxon>Chitinophaga</taxon>
    </lineage>
</organism>
<dbReference type="EMBL" id="QCYK01000003">
    <property type="protein sequence ID" value="PUZ23436.1"/>
    <property type="molecule type" value="Genomic_DNA"/>
</dbReference>
<comment type="caution">
    <text evidence="1">The sequence shown here is derived from an EMBL/GenBank/DDBJ whole genome shotgun (WGS) entry which is preliminary data.</text>
</comment>
<proteinExistence type="predicted"/>
<accession>A0A2T7BEA6</accession>
<protein>
    <submittedName>
        <fullName evidence="1">Uncharacterized protein</fullName>
    </submittedName>
</protein>
<evidence type="ECO:0000313" key="2">
    <source>
        <dbReference type="Proteomes" id="UP000244450"/>
    </source>
</evidence>
<gene>
    <name evidence="1" type="ORF">DCC81_23955</name>
</gene>
<name>A0A2T7BEA6_9BACT</name>
<reference evidence="1 2" key="1">
    <citation type="submission" date="2018-04" db="EMBL/GenBank/DDBJ databases">
        <title>Chitinophaga fuyangensis sp. nov., isolated from soil in a chemical factory.</title>
        <authorList>
            <person name="Chen K."/>
        </authorList>
    </citation>
    <scope>NUCLEOTIDE SEQUENCE [LARGE SCALE GENOMIC DNA]</scope>
    <source>
        <strain evidence="1 2">LY-1</strain>
    </source>
</reference>
<evidence type="ECO:0000313" key="1">
    <source>
        <dbReference type="EMBL" id="PUZ23436.1"/>
    </source>
</evidence>
<dbReference type="Proteomes" id="UP000244450">
    <property type="component" value="Unassembled WGS sequence"/>
</dbReference>
<keyword evidence="2" id="KW-1185">Reference proteome</keyword>
<sequence>MSSKELEISSNVPMQFELVLNPMAPKKPEGIAAADFEEIPENKLIELTNENCPTRNRTNEEK</sequence>
<dbReference type="AlphaFoldDB" id="A0A2T7BEA6"/>